<protein>
    <submittedName>
        <fullName evidence="3">4-oxalomesaconate tautomerase</fullName>
    </submittedName>
</protein>
<evidence type="ECO:0000313" key="3">
    <source>
        <dbReference type="EMBL" id="PWC11952.1"/>
    </source>
</evidence>
<organism evidence="3 4">
    <name type="scientific">Brenneria roseae subsp. americana</name>
    <dbReference type="NCBI Taxonomy" id="1508507"/>
    <lineage>
        <taxon>Bacteria</taxon>
        <taxon>Pseudomonadati</taxon>
        <taxon>Pseudomonadota</taxon>
        <taxon>Gammaproteobacteria</taxon>
        <taxon>Enterobacterales</taxon>
        <taxon>Pectobacteriaceae</taxon>
        <taxon>Brenneria</taxon>
    </lineage>
</organism>
<comment type="similarity">
    <text evidence="1">Belongs to the PrpF family.</text>
</comment>
<dbReference type="InterPro" id="IPR007400">
    <property type="entry name" value="PrpF-like"/>
</dbReference>
<evidence type="ECO:0000256" key="1">
    <source>
        <dbReference type="ARBA" id="ARBA00007673"/>
    </source>
</evidence>
<dbReference type="Proteomes" id="UP000245138">
    <property type="component" value="Unassembled WGS sequence"/>
</dbReference>
<keyword evidence="2" id="KW-0413">Isomerase</keyword>
<accession>A0A2U1TRF6</accession>
<dbReference type="PANTHER" id="PTHR43709">
    <property type="entry name" value="ACONITATE ISOMERASE-RELATED"/>
    <property type="match status" value="1"/>
</dbReference>
<reference evidence="3 4" key="1">
    <citation type="submission" date="2018-04" db="EMBL/GenBank/DDBJ databases">
        <title>Brenneria corticis sp.nov.</title>
        <authorList>
            <person name="Li Y."/>
        </authorList>
    </citation>
    <scope>NUCLEOTIDE SEQUENCE [LARGE SCALE GENOMIC DNA]</scope>
    <source>
        <strain evidence="3 4">LMG 27715</strain>
    </source>
</reference>
<dbReference type="NCBIfam" id="NF033377">
    <property type="entry name" value="OMA_tautomer"/>
    <property type="match status" value="1"/>
</dbReference>
<dbReference type="OrthoDB" id="9779763at2"/>
<evidence type="ECO:0000256" key="2">
    <source>
        <dbReference type="ARBA" id="ARBA00023235"/>
    </source>
</evidence>
<dbReference type="AlphaFoldDB" id="A0A2U1TRF6"/>
<dbReference type="GO" id="GO:0016853">
    <property type="term" value="F:isomerase activity"/>
    <property type="evidence" value="ECO:0007669"/>
    <property type="project" value="UniProtKB-KW"/>
</dbReference>
<proteinExistence type="inferred from homology"/>
<dbReference type="EMBL" id="QDKJ01000008">
    <property type="protein sequence ID" value="PWC11952.1"/>
    <property type="molecule type" value="Genomic_DNA"/>
</dbReference>
<comment type="caution">
    <text evidence="3">The sequence shown here is derived from an EMBL/GenBank/DDBJ whole genome shotgun (WGS) entry which is preliminary data.</text>
</comment>
<dbReference type="RefSeq" id="WP_109054532.1">
    <property type="nucleotide sequence ID" value="NZ_QDKJ01000008.1"/>
</dbReference>
<dbReference type="InterPro" id="IPR047687">
    <property type="entry name" value="OMA_tautomer-like"/>
</dbReference>
<dbReference type="SUPFAM" id="SSF54506">
    <property type="entry name" value="Diaminopimelate epimerase-like"/>
    <property type="match status" value="2"/>
</dbReference>
<dbReference type="Pfam" id="PF04303">
    <property type="entry name" value="PrpF"/>
    <property type="match status" value="1"/>
</dbReference>
<keyword evidence="4" id="KW-1185">Reference proteome</keyword>
<dbReference type="Gene3D" id="3.10.310.10">
    <property type="entry name" value="Diaminopimelate Epimerase, Chain A, domain 1"/>
    <property type="match status" value="2"/>
</dbReference>
<dbReference type="PANTHER" id="PTHR43709:SF3">
    <property type="entry name" value="ISOMERASE YBHH-RELATED"/>
    <property type="match status" value="1"/>
</dbReference>
<sequence>MKKIPCWFMRGGTSKGPFFRKEDLPDDIAERDRILLSVMGSPDPRQIDGIGGADSLTSKIGIISLSHDDNADIDFLFGQVLINEARVDTTPNCGNMLAAAGPAALESGLIHADADRTRLRIRTLNTGMIAEVTLKTPGGKPCYSGEARIDGVPGTAAPVLLNFLDTAGSVCGSLFPTGNRSDLIAGVRVTCIDNGMPVLMVAAQDMGISGYETKEQLNGDKALAARIEALRLAAGPLMNIENVAGKTVPKICLVAPPKSGGTLCTRTFIPHTCHAAIGVLGAVTVATAAALPGTAASELAQTVAGSEKQMVIEHPTGELSVYLTLNEQGDVVQAALMRTARLLMQGEVFYS</sequence>
<evidence type="ECO:0000313" key="4">
    <source>
        <dbReference type="Proteomes" id="UP000245138"/>
    </source>
</evidence>
<gene>
    <name evidence="3" type="ORF">B4923_11615</name>
</gene>
<name>A0A2U1TRF6_9GAMM</name>